<dbReference type="Gene3D" id="3.60.10.10">
    <property type="entry name" value="Endonuclease/exonuclease/phosphatase"/>
    <property type="match status" value="1"/>
</dbReference>
<evidence type="ECO:0000256" key="2">
    <source>
        <dbReference type="ARBA" id="ARBA00022723"/>
    </source>
</evidence>
<keyword evidence="2 5" id="KW-0479">Metal-binding</keyword>
<dbReference type="InterPro" id="IPR005135">
    <property type="entry name" value="Endo/exonuclease/phosphatase"/>
</dbReference>
<evidence type="ECO:0000313" key="8">
    <source>
        <dbReference type="Proteomes" id="UP000619265"/>
    </source>
</evidence>
<gene>
    <name evidence="7" type="ORF">F2P56_033088</name>
</gene>
<feature type="binding site" evidence="5">
    <location>
        <position position="92"/>
    </location>
    <ligand>
        <name>Mg(2+)</name>
        <dbReference type="ChEBI" id="CHEBI:18420"/>
        <label>1</label>
    </ligand>
</feature>
<evidence type="ECO:0000256" key="4">
    <source>
        <dbReference type="ARBA" id="ARBA00022842"/>
    </source>
</evidence>
<name>A0A833U730_JUGRE</name>
<dbReference type="EMBL" id="LIHL02000014">
    <property type="protein sequence ID" value="KAF5447539.1"/>
    <property type="molecule type" value="Genomic_DNA"/>
</dbReference>
<dbReference type="PANTHER" id="PTHR22748:SF19">
    <property type="entry name" value="ENDONUCLEASE_EXONUCLEASE_PHOSPHATASE DOMAIN-CONTAINING PROTEIN"/>
    <property type="match status" value="1"/>
</dbReference>
<protein>
    <recommendedName>
        <fullName evidence="6">Endonuclease/exonuclease/phosphatase domain-containing protein</fullName>
    </recommendedName>
</protein>
<keyword evidence="5" id="KW-0464">Manganese</keyword>
<dbReference type="GO" id="GO:0046872">
    <property type="term" value="F:metal ion binding"/>
    <property type="evidence" value="ECO:0007669"/>
    <property type="project" value="UniProtKB-KW"/>
</dbReference>
<dbReference type="Gramene" id="Jr14_17130_p1">
    <property type="protein sequence ID" value="cds.Jr14_17130_p1"/>
    <property type="gene ID" value="Jr14_17130"/>
</dbReference>
<feature type="binding site" evidence="5">
    <location>
        <position position="63"/>
    </location>
    <ligand>
        <name>Mg(2+)</name>
        <dbReference type="ChEBI" id="CHEBI:18420"/>
        <label>1</label>
    </ligand>
</feature>
<organism evidence="7 8">
    <name type="scientific">Juglans regia</name>
    <name type="common">English walnut</name>
    <dbReference type="NCBI Taxonomy" id="51240"/>
    <lineage>
        <taxon>Eukaryota</taxon>
        <taxon>Viridiplantae</taxon>
        <taxon>Streptophyta</taxon>
        <taxon>Embryophyta</taxon>
        <taxon>Tracheophyta</taxon>
        <taxon>Spermatophyta</taxon>
        <taxon>Magnoliopsida</taxon>
        <taxon>eudicotyledons</taxon>
        <taxon>Gunneridae</taxon>
        <taxon>Pentapetalae</taxon>
        <taxon>rosids</taxon>
        <taxon>fabids</taxon>
        <taxon>Fagales</taxon>
        <taxon>Juglandaceae</taxon>
        <taxon>Juglans</taxon>
    </lineage>
</organism>
<evidence type="ECO:0000313" key="7">
    <source>
        <dbReference type="EMBL" id="KAF5447539.1"/>
    </source>
</evidence>
<feature type="domain" description="Endonuclease/exonuclease/phosphatase" evidence="6">
    <location>
        <begin position="61"/>
        <end position="204"/>
    </location>
</feature>
<comment type="similarity">
    <text evidence="1">Belongs to the DNA repair enzymes AP/ExoA family.</text>
</comment>
<dbReference type="Proteomes" id="UP000619265">
    <property type="component" value="Unassembled WGS sequence"/>
</dbReference>
<dbReference type="InterPro" id="IPR004808">
    <property type="entry name" value="AP_endonuc_1"/>
</dbReference>
<dbReference type="InterPro" id="IPR036691">
    <property type="entry name" value="Endo/exonu/phosph_ase_sf"/>
</dbReference>
<dbReference type="GO" id="GO:0006281">
    <property type="term" value="P:DNA repair"/>
    <property type="evidence" value="ECO:0007669"/>
    <property type="project" value="InterPro"/>
</dbReference>
<comment type="caution">
    <text evidence="7">The sequence shown here is derived from an EMBL/GenBank/DDBJ whole genome shotgun (WGS) entry which is preliminary data.</text>
</comment>
<evidence type="ECO:0000259" key="6">
    <source>
        <dbReference type="Pfam" id="PF03372"/>
    </source>
</evidence>
<keyword evidence="4 5" id="KW-0460">Magnesium</keyword>
<proteinExistence type="inferred from homology"/>
<evidence type="ECO:0000256" key="5">
    <source>
        <dbReference type="PIRSR" id="PIRSR604808-2"/>
    </source>
</evidence>
<dbReference type="GO" id="GO:0004518">
    <property type="term" value="F:nuclease activity"/>
    <property type="evidence" value="ECO:0007669"/>
    <property type="project" value="InterPro"/>
</dbReference>
<keyword evidence="3" id="KW-0378">Hydrolase</keyword>
<dbReference type="Pfam" id="PF03372">
    <property type="entry name" value="Exo_endo_phos"/>
    <property type="match status" value="1"/>
</dbReference>
<dbReference type="SUPFAM" id="SSF56219">
    <property type="entry name" value="DNase I-like"/>
    <property type="match status" value="1"/>
</dbReference>
<dbReference type="AlphaFoldDB" id="A0A833U730"/>
<evidence type="ECO:0000256" key="1">
    <source>
        <dbReference type="ARBA" id="ARBA00007092"/>
    </source>
</evidence>
<reference evidence="7" key="2">
    <citation type="submission" date="2020-03" db="EMBL/GenBank/DDBJ databases">
        <title>Walnut 2.0.</title>
        <authorList>
            <person name="Marrano A."/>
            <person name="Britton M."/>
            <person name="Zimin A.V."/>
            <person name="Zaini P.A."/>
            <person name="Workman R."/>
            <person name="Puiu D."/>
            <person name="Bianco L."/>
            <person name="Allen B.J."/>
            <person name="Troggio M."/>
            <person name="Leslie C.A."/>
            <person name="Timp W."/>
            <person name="Dendekar A."/>
            <person name="Salzberg S.L."/>
            <person name="Neale D.B."/>
        </authorList>
    </citation>
    <scope>NUCLEOTIDE SEQUENCE</scope>
    <source>
        <tissue evidence="7">Leaves</tissue>
    </source>
</reference>
<dbReference type="PANTHER" id="PTHR22748">
    <property type="entry name" value="AP ENDONUCLEASE"/>
    <property type="match status" value="1"/>
</dbReference>
<reference evidence="7" key="1">
    <citation type="submission" date="2015-10" db="EMBL/GenBank/DDBJ databases">
        <authorList>
            <person name="Martinez-Garcia P.J."/>
            <person name="Crepeau M.W."/>
            <person name="Puiu D."/>
            <person name="Gonzalez-Ibeas D."/>
            <person name="Whalen J."/>
            <person name="Stevens K."/>
            <person name="Paul R."/>
            <person name="Butterfield T."/>
            <person name="Britton M."/>
            <person name="Reagan R."/>
            <person name="Chakraborty S."/>
            <person name="Walawage S.L."/>
            <person name="Vasquez-Gross H.A."/>
            <person name="Cardeno C."/>
            <person name="Famula R."/>
            <person name="Pratt K."/>
            <person name="Kuruganti S."/>
            <person name="Aradhya M.K."/>
            <person name="Leslie C.A."/>
            <person name="Dandekar A.M."/>
            <person name="Salzberg S.L."/>
            <person name="Wegrzyn J.L."/>
            <person name="Langley C.H."/>
            <person name="Neale D.B."/>
        </authorList>
    </citation>
    <scope>NUCLEOTIDE SEQUENCE</scope>
    <source>
        <tissue evidence="7">Leaves</tissue>
    </source>
</reference>
<evidence type="ECO:0000256" key="3">
    <source>
        <dbReference type="ARBA" id="ARBA00022801"/>
    </source>
</evidence>
<comment type="cofactor">
    <cofactor evidence="5">
        <name>Mg(2+)</name>
        <dbReference type="ChEBI" id="CHEBI:18420"/>
    </cofactor>
    <cofactor evidence="5">
        <name>Mn(2+)</name>
        <dbReference type="ChEBI" id="CHEBI:29035"/>
    </cofactor>
    <text evidence="5">Probably binds two magnesium or manganese ions per subunit.</text>
</comment>
<sequence length="236" mass="27037">MVLLVAIEVGHSMAMKSTVRNERELKRLQCPINYDNKEGTLRRDRLKGRDFTFVNEPKIFSWNVRGINDINKRLRIRSLIHSWKIDFVCLQETKLDFVDRSIICSLWRGSFVGWTYLASSGASGGVLVMLDSRVLEMVEDCISVFSVAYVLRNLEDGWTWALASVYGPNRDWDRYLLWDEVSVFYSLWDLPCCICGDFNIIRFPSEGGFIFYDYSYGGFFSAGFWLGTAGFATGGG</sequence>
<dbReference type="GO" id="GO:0016787">
    <property type="term" value="F:hydrolase activity"/>
    <property type="evidence" value="ECO:0007669"/>
    <property type="project" value="UniProtKB-KW"/>
</dbReference>
<accession>A0A833U730</accession>